<evidence type="ECO:0000313" key="3">
    <source>
        <dbReference type="Proteomes" id="UP000032503"/>
    </source>
</evidence>
<feature type="transmembrane region" description="Helical" evidence="1">
    <location>
        <begin position="7"/>
        <end position="30"/>
    </location>
</feature>
<keyword evidence="1" id="KW-0812">Transmembrane</keyword>
<feature type="transmembrane region" description="Helical" evidence="1">
    <location>
        <begin position="85"/>
        <end position="104"/>
    </location>
</feature>
<protein>
    <recommendedName>
        <fullName evidence="4">DUF2127 domain-containing protein</fullName>
    </recommendedName>
</protein>
<keyword evidence="1" id="KW-1133">Transmembrane helix</keyword>
<feature type="transmembrane region" description="Helical" evidence="1">
    <location>
        <begin position="110"/>
        <end position="130"/>
    </location>
</feature>
<dbReference type="Proteomes" id="UP000032503">
    <property type="component" value="Unassembled WGS sequence"/>
</dbReference>
<accession>A0ABR5CFG9</accession>
<organism evidence="2 3">
    <name type="scientific">Agreia bicolorata</name>
    <dbReference type="NCBI Taxonomy" id="110935"/>
    <lineage>
        <taxon>Bacteria</taxon>
        <taxon>Bacillati</taxon>
        <taxon>Actinomycetota</taxon>
        <taxon>Actinomycetes</taxon>
        <taxon>Micrococcales</taxon>
        <taxon>Microbacteriaceae</taxon>
        <taxon>Agreia</taxon>
    </lineage>
</organism>
<dbReference type="EMBL" id="JYFC01000003">
    <property type="protein sequence ID" value="KJC64362.1"/>
    <property type="molecule type" value="Genomic_DNA"/>
</dbReference>
<evidence type="ECO:0008006" key="4">
    <source>
        <dbReference type="Google" id="ProtNLM"/>
    </source>
</evidence>
<keyword evidence="3" id="KW-1185">Reference proteome</keyword>
<evidence type="ECO:0000313" key="2">
    <source>
        <dbReference type="EMBL" id="KJC64362.1"/>
    </source>
</evidence>
<feature type="transmembrane region" description="Helical" evidence="1">
    <location>
        <begin position="50"/>
        <end position="73"/>
    </location>
</feature>
<keyword evidence="1" id="KW-0472">Membrane</keyword>
<comment type="caution">
    <text evidence="2">The sequence shown here is derived from an EMBL/GenBank/DDBJ whole genome shotgun (WGS) entry which is preliminary data.</text>
</comment>
<dbReference type="RefSeq" id="WP_044440698.1">
    <property type="nucleotide sequence ID" value="NZ_JYFC01000003.1"/>
</dbReference>
<evidence type="ECO:0000256" key="1">
    <source>
        <dbReference type="SAM" id="Phobius"/>
    </source>
</evidence>
<name>A0ABR5CFG9_9MICO</name>
<gene>
    <name evidence="2" type="ORF">TZ00_07885</name>
</gene>
<reference evidence="2 3" key="1">
    <citation type="journal article" date="2001" name="Int. J. Syst. Evol. Microbiol.">
        <title>Agreia bicolorata gen. nov., sp. nov., to accommodate actinobacteria isolated from narrow reed grass infected by the nematode Heteroanguina graminophila.</title>
        <authorList>
            <person name="Evtushenko L.I."/>
            <person name="Dorofeeva L.V."/>
            <person name="Dobrovolskaya T.G."/>
            <person name="Streshinskaya G.M."/>
            <person name="Subbotin S.A."/>
            <person name="Tiedje J.M."/>
        </authorList>
    </citation>
    <scope>NUCLEOTIDE SEQUENCE [LARGE SCALE GENOMIC DNA]</scope>
    <source>
        <strain evidence="2 3">VKM Ac-1804</strain>
    </source>
</reference>
<sequence>MKRPISIYLGVLLILLRTVTTIVTAVSIAVDWKKVDISLDVGTGADAEALSSALLIALMILFGIAVVIDLAVARFIFRGSNRARFVALVLATILVLGSAADFFVDGTSFTLENGGLLGLSLDILVLVALTDSDARDFTTRNSNGRRDARRSRRLLRRAGRHPGIPARTTEAKASE</sequence>
<proteinExistence type="predicted"/>